<comment type="caution">
    <text evidence="3">The sequence shown here is derived from an EMBL/GenBank/DDBJ whole genome shotgun (WGS) entry which is preliminary data.</text>
</comment>
<keyword evidence="4" id="KW-1185">Reference proteome</keyword>
<reference evidence="3 4" key="3">
    <citation type="submission" date="2019-11" db="EMBL/GenBank/DDBJ databases">
        <title>A de novo genome assembly of a pear dwarfing rootstock.</title>
        <authorList>
            <person name="Wang F."/>
            <person name="Wang J."/>
            <person name="Li S."/>
            <person name="Zhang Y."/>
            <person name="Fang M."/>
            <person name="Ma L."/>
            <person name="Zhao Y."/>
            <person name="Jiang S."/>
        </authorList>
    </citation>
    <scope>NUCLEOTIDE SEQUENCE [LARGE SCALE GENOMIC DNA]</scope>
    <source>
        <strain evidence="3">S2</strain>
        <tissue evidence="3">Leaf</tissue>
    </source>
</reference>
<proteinExistence type="predicted"/>
<dbReference type="GO" id="GO:0004523">
    <property type="term" value="F:RNA-DNA hybrid ribonuclease activity"/>
    <property type="evidence" value="ECO:0007669"/>
    <property type="project" value="InterPro"/>
</dbReference>
<dbReference type="Proteomes" id="UP000327157">
    <property type="component" value="Chromosome 5"/>
</dbReference>
<name>A0A5N5IC60_9ROSA</name>
<evidence type="ECO:0000313" key="4">
    <source>
        <dbReference type="Proteomes" id="UP000327157"/>
    </source>
</evidence>
<dbReference type="PANTHER" id="PTHR47723:SF19">
    <property type="entry name" value="POLYNUCLEOTIDYL TRANSFERASE, RIBONUCLEASE H-LIKE SUPERFAMILY PROTEIN"/>
    <property type="match status" value="1"/>
</dbReference>
<reference evidence="4" key="2">
    <citation type="submission" date="2019-10" db="EMBL/GenBank/DDBJ databases">
        <title>A de novo genome assembly of a pear dwarfing rootstock.</title>
        <authorList>
            <person name="Wang F."/>
            <person name="Wang J."/>
            <person name="Li S."/>
            <person name="Zhang Y."/>
            <person name="Fang M."/>
            <person name="Ma L."/>
            <person name="Zhao Y."/>
            <person name="Jiang S."/>
        </authorList>
    </citation>
    <scope>NUCLEOTIDE SEQUENCE [LARGE SCALE GENOMIC DNA]</scope>
</reference>
<dbReference type="OrthoDB" id="1906820at2759"/>
<evidence type="ECO:0000259" key="1">
    <source>
        <dbReference type="Pfam" id="PF13456"/>
    </source>
</evidence>
<feature type="domain" description="RNase H type-1" evidence="1">
    <location>
        <begin position="78"/>
        <end position="142"/>
    </location>
</feature>
<gene>
    <name evidence="3" type="ORF">D8674_026636</name>
</gene>
<organism evidence="3 4">
    <name type="scientific">Pyrus ussuriensis x Pyrus communis</name>
    <dbReference type="NCBI Taxonomy" id="2448454"/>
    <lineage>
        <taxon>Eukaryota</taxon>
        <taxon>Viridiplantae</taxon>
        <taxon>Streptophyta</taxon>
        <taxon>Embryophyta</taxon>
        <taxon>Tracheophyta</taxon>
        <taxon>Spermatophyta</taxon>
        <taxon>Magnoliopsida</taxon>
        <taxon>eudicotyledons</taxon>
        <taxon>Gunneridae</taxon>
        <taxon>Pentapetalae</taxon>
        <taxon>rosids</taxon>
        <taxon>fabids</taxon>
        <taxon>Rosales</taxon>
        <taxon>Rosaceae</taxon>
        <taxon>Amygdaloideae</taxon>
        <taxon>Maleae</taxon>
        <taxon>Pyrus</taxon>
    </lineage>
</organism>
<dbReference type="AlphaFoldDB" id="A0A5N5IC60"/>
<reference evidence="3 4" key="1">
    <citation type="submission" date="2019-09" db="EMBL/GenBank/DDBJ databases">
        <authorList>
            <person name="Ou C."/>
        </authorList>
    </citation>
    <scope>NUCLEOTIDE SEQUENCE [LARGE SCALE GENOMIC DNA]</scope>
    <source>
        <strain evidence="3">S2</strain>
        <tissue evidence="3">Leaf</tissue>
    </source>
</reference>
<dbReference type="Pfam" id="PF13456">
    <property type="entry name" value="RVT_3"/>
    <property type="match status" value="1"/>
</dbReference>
<evidence type="ECO:0008006" key="5">
    <source>
        <dbReference type="Google" id="ProtNLM"/>
    </source>
</evidence>
<evidence type="ECO:0000313" key="3">
    <source>
        <dbReference type="EMBL" id="KAB2636102.1"/>
    </source>
</evidence>
<dbReference type="InterPro" id="IPR026960">
    <property type="entry name" value="RVT-Znf"/>
</dbReference>
<accession>A0A5N5IC60</accession>
<dbReference type="PANTHER" id="PTHR47723">
    <property type="entry name" value="OS05G0353850 PROTEIN"/>
    <property type="match status" value="1"/>
</dbReference>
<dbReference type="InterPro" id="IPR002156">
    <property type="entry name" value="RNaseH_domain"/>
</dbReference>
<dbReference type="EMBL" id="SMOL01000004">
    <property type="protein sequence ID" value="KAB2636102.1"/>
    <property type="molecule type" value="Genomic_DNA"/>
</dbReference>
<dbReference type="Pfam" id="PF13966">
    <property type="entry name" value="zf-RVT"/>
    <property type="match status" value="1"/>
</dbReference>
<evidence type="ECO:0000259" key="2">
    <source>
        <dbReference type="Pfam" id="PF13966"/>
    </source>
</evidence>
<dbReference type="InterPro" id="IPR053151">
    <property type="entry name" value="RNase_H-like"/>
</dbReference>
<sequence>MSSNANSLGLLWKKLWATNVPTKVKICAWKIARDIIPTKMNLRKKRANSDLLCLFCGAPEESTPEALVAREGALLGTQRGFQNFILESDSLKIVAALNDPSTNLSIIGHIIEDSKALLASVTGAISTNVRRQANCCAHRLACYALLSNSNCIWNEILSGSDS</sequence>
<feature type="domain" description="Reverse transcriptase zinc-binding" evidence="2">
    <location>
        <begin position="11"/>
        <end position="63"/>
    </location>
</feature>
<dbReference type="GO" id="GO:0003676">
    <property type="term" value="F:nucleic acid binding"/>
    <property type="evidence" value="ECO:0007669"/>
    <property type="project" value="InterPro"/>
</dbReference>
<protein>
    <recommendedName>
        <fullName evidence="5">RNase H type-1 domain-containing protein</fullName>
    </recommendedName>
</protein>